<feature type="compositionally biased region" description="Polar residues" evidence="1">
    <location>
        <begin position="444"/>
        <end position="455"/>
    </location>
</feature>
<dbReference type="AlphaFoldDB" id="A0A9N9RU05"/>
<keyword evidence="3" id="KW-1185">Reference proteome</keyword>
<organism evidence="2 3">
    <name type="scientific">Chironomus riparius</name>
    <dbReference type="NCBI Taxonomy" id="315576"/>
    <lineage>
        <taxon>Eukaryota</taxon>
        <taxon>Metazoa</taxon>
        <taxon>Ecdysozoa</taxon>
        <taxon>Arthropoda</taxon>
        <taxon>Hexapoda</taxon>
        <taxon>Insecta</taxon>
        <taxon>Pterygota</taxon>
        <taxon>Neoptera</taxon>
        <taxon>Endopterygota</taxon>
        <taxon>Diptera</taxon>
        <taxon>Nematocera</taxon>
        <taxon>Chironomoidea</taxon>
        <taxon>Chironomidae</taxon>
        <taxon>Chironominae</taxon>
        <taxon>Chironomus</taxon>
    </lineage>
</organism>
<dbReference type="Proteomes" id="UP001153620">
    <property type="component" value="Chromosome 2"/>
</dbReference>
<sequence length="516" mass="59012">MNKSAESSFAPLEYYKKLTNCLANRKNLKLNISKIQGIRSSTDFRFKSTPFITNRKIQLKFLANYRMRKEFNANQKQQREKSANKPDEAIFNVKNKNNTALNEKLKRKTNEESYINLSDSYFKGNQIPDLSLFKVPGIPPIKRQKIQILPNTVNTSSITIASLFSEDFNPKQFSTPITQDKAHPKPLIADPNDFLPSLGNLELVMEEEGNDKCMNDRIEAARELDKMKAYKNLIDDAATYVESVCFGELTDAIIAIIKRLYNKYEEASQSPRPSLISSTSIRSLINVFTQTSMEAKKTQSWPVPIFYNQLKGETVNDFTYDNNDDDINPLFENTKDLFSFLDDDDSLDLETTPIEFDKTPTTSQTSFFGHTPHPAANTFLSSTRFCLTPYPRSPGYGECDDLDWLGAKFDTSMDMSFETESNLSFADKRNDNLNSDISAIFRSPPNSNNQESNKPFSRVISRPKTTSNRNSESDGLSDKEDDYSWWFNINDNTPNNNTFMSKNDTQDIFDTKFNLF</sequence>
<feature type="compositionally biased region" description="Polar residues" evidence="1">
    <location>
        <begin position="463"/>
        <end position="474"/>
    </location>
</feature>
<dbReference type="OrthoDB" id="10675248at2759"/>
<proteinExistence type="predicted"/>
<name>A0A9N9RU05_9DIPT</name>
<accession>A0A9N9RU05</accession>
<reference evidence="2" key="1">
    <citation type="submission" date="2022-01" db="EMBL/GenBank/DDBJ databases">
        <authorList>
            <person name="King R."/>
        </authorList>
    </citation>
    <scope>NUCLEOTIDE SEQUENCE</scope>
</reference>
<evidence type="ECO:0000313" key="2">
    <source>
        <dbReference type="EMBL" id="CAG9804879.1"/>
    </source>
</evidence>
<reference evidence="2" key="2">
    <citation type="submission" date="2022-10" db="EMBL/GenBank/DDBJ databases">
        <authorList>
            <consortium name="ENA_rothamsted_submissions"/>
            <consortium name="culmorum"/>
            <person name="King R."/>
        </authorList>
    </citation>
    <scope>NUCLEOTIDE SEQUENCE</scope>
</reference>
<gene>
    <name evidence="2" type="ORF">CHIRRI_LOCUS7757</name>
</gene>
<feature type="region of interest" description="Disordered" evidence="1">
    <location>
        <begin position="441"/>
        <end position="479"/>
    </location>
</feature>
<evidence type="ECO:0000313" key="3">
    <source>
        <dbReference type="Proteomes" id="UP001153620"/>
    </source>
</evidence>
<evidence type="ECO:0000256" key="1">
    <source>
        <dbReference type="SAM" id="MobiDB-lite"/>
    </source>
</evidence>
<dbReference type="EMBL" id="OU895878">
    <property type="protein sequence ID" value="CAG9804879.1"/>
    <property type="molecule type" value="Genomic_DNA"/>
</dbReference>
<protein>
    <submittedName>
        <fullName evidence="2">Uncharacterized protein</fullName>
    </submittedName>
</protein>